<dbReference type="SUPFAM" id="SSF52540">
    <property type="entry name" value="P-loop containing nucleoside triphosphate hydrolases"/>
    <property type="match status" value="2"/>
</dbReference>
<feature type="domain" description="ABC transporter" evidence="3">
    <location>
        <begin position="259"/>
        <end position="557"/>
    </location>
</feature>
<dbReference type="EMBL" id="RXIH01000001">
    <property type="protein sequence ID" value="RZN57877.1"/>
    <property type="molecule type" value="Genomic_DNA"/>
</dbReference>
<dbReference type="SMART" id="SM00382">
    <property type="entry name" value="AAA"/>
    <property type="match status" value="2"/>
</dbReference>
<name>A0A520KH24_9CREN</name>
<keyword evidence="1" id="KW-0547">Nucleotide-binding</keyword>
<reference evidence="5 7" key="1">
    <citation type="journal article" date="2019" name="Nat. Microbiol.">
        <title>Expanding anaerobic alkane metabolism in the domain of Archaea.</title>
        <authorList>
            <person name="Wang Y."/>
            <person name="Wegener G."/>
            <person name="Hou J."/>
            <person name="Wang F."/>
            <person name="Xiao X."/>
        </authorList>
    </citation>
    <scope>NUCLEOTIDE SEQUENCE [LARGE SCALE GENOMIC DNA]</scope>
    <source>
        <strain evidence="5">WYZ-LMO11</strain>
    </source>
</reference>
<dbReference type="InterPro" id="IPR003593">
    <property type="entry name" value="AAA+_ATPase"/>
</dbReference>
<organism evidence="4 6">
    <name type="scientific">Thermoproteota archaeon</name>
    <dbReference type="NCBI Taxonomy" id="2056631"/>
    <lineage>
        <taxon>Archaea</taxon>
        <taxon>Thermoproteota</taxon>
    </lineage>
</organism>
<dbReference type="InterPro" id="IPR017871">
    <property type="entry name" value="ABC_transporter-like_CS"/>
</dbReference>
<dbReference type="PANTHER" id="PTHR42764:SF1">
    <property type="entry name" value="PHOSPHONATES UTILIZATION ATP-BINDING PROTEIN PHNK-RELATED"/>
    <property type="match status" value="1"/>
</dbReference>
<dbReference type="PANTHER" id="PTHR42764">
    <property type="entry name" value="PHOSPHONATES UTILIZATION ATP-BINDING PROTEIN PHNK-RELATED"/>
    <property type="match status" value="1"/>
</dbReference>
<dbReference type="GO" id="GO:0019700">
    <property type="term" value="P:organic phosphonate catabolic process"/>
    <property type="evidence" value="ECO:0007669"/>
    <property type="project" value="TreeGrafter"/>
</dbReference>
<dbReference type="Proteomes" id="UP000317265">
    <property type="component" value="Unassembled WGS sequence"/>
</dbReference>
<dbReference type="Pfam" id="PF00005">
    <property type="entry name" value="ABC_tran"/>
    <property type="match status" value="2"/>
</dbReference>
<evidence type="ECO:0000313" key="6">
    <source>
        <dbReference type="Proteomes" id="UP000316080"/>
    </source>
</evidence>
<feature type="domain" description="ABC transporter" evidence="3">
    <location>
        <begin position="2"/>
        <end position="249"/>
    </location>
</feature>
<dbReference type="GO" id="GO:0005524">
    <property type="term" value="F:ATP binding"/>
    <property type="evidence" value="ECO:0007669"/>
    <property type="project" value="UniProtKB-KW"/>
</dbReference>
<gene>
    <name evidence="5" type="ORF">DSO09_05620</name>
    <name evidence="4" type="ORF">EF809_00255</name>
</gene>
<dbReference type="AlphaFoldDB" id="A0A520KH24"/>
<protein>
    <submittedName>
        <fullName evidence="4">ABC transporter ATP-binding protein</fullName>
    </submittedName>
</protein>
<dbReference type="Gene3D" id="3.40.50.300">
    <property type="entry name" value="P-loop containing nucleotide triphosphate hydrolases"/>
    <property type="match status" value="2"/>
</dbReference>
<dbReference type="PROSITE" id="PS50893">
    <property type="entry name" value="ABC_TRANSPORTER_2"/>
    <property type="match status" value="2"/>
</dbReference>
<accession>A0A520KH24</accession>
<sequence>MLICENVVKIFPNGIKALDSISFELKKGEILGILGESGAGKTTLLRIIRGVESFNSGRIVFEDLEVEANSPKEKFLELQKRTAIQLQRSFGLWSDSVVNNVIRALRYQDIKEETVPQSEGEYEEYREKAMEILKVIGLDKKAELWAMILSGGEKQRLIIARQIARKPKLLLLDEPGTMTDHNSRNDLIDVLKRVREAYNTSILFVSHNPDIHKNLADKVLLIEKGKVIMDGKPEDIVDFFLSKMEIPLEKKEIKGKEILKMENVSKLYKIIPYGKIFELENTTLSFKTGEITAIIGPSAAGKTVLLRMLAGLEIPNSGSISILHKNEWVEISKFGKKSLRARRKISIMHQEFDLPYWASVLELFAARLGIKDYRLLEEAIKRAEKEGLSEVTIDILGRISELPDMDMEIKLGELGLSREDLRKIFKEKDHEKTREIAEKMLNWFNMKSEILNRKIYELSGGEKIRIALLLSLISKPKVLLLDEPFGDLDPLTLRRIANTLKKIKEIFKPAIILVSHQLDFVKEVADRCILIMNGKVIMDGKPEDIIKKYLEMSNNGI</sequence>
<dbReference type="InterPro" id="IPR003439">
    <property type="entry name" value="ABC_transporter-like_ATP-bd"/>
</dbReference>
<keyword evidence="2 4" id="KW-0067">ATP-binding</keyword>
<evidence type="ECO:0000313" key="4">
    <source>
        <dbReference type="EMBL" id="RZN57877.1"/>
    </source>
</evidence>
<comment type="caution">
    <text evidence="4">The sequence shown here is derived from an EMBL/GenBank/DDBJ whole genome shotgun (WGS) entry which is preliminary data.</text>
</comment>
<evidence type="ECO:0000259" key="3">
    <source>
        <dbReference type="PROSITE" id="PS50893"/>
    </source>
</evidence>
<dbReference type="InterPro" id="IPR027417">
    <property type="entry name" value="P-loop_NTPase"/>
</dbReference>
<evidence type="ECO:0000313" key="5">
    <source>
        <dbReference type="EMBL" id="TDA37985.1"/>
    </source>
</evidence>
<evidence type="ECO:0000256" key="2">
    <source>
        <dbReference type="ARBA" id="ARBA00022840"/>
    </source>
</evidence>
<dbReference type="EMBL" id="QNVI01000061">
    <property type="protein sequence ID" value="TDA37985.1"/>
    <property type="molecule type" value="Genomic_DNA"/>
</dbReference>
<dbReference type="GO" id="GO:0016887">
    <property type="term" value="F:ATP hydrolysis activity"/>
    <property type="evidence" value="ECO:0007669"/>
    <property type="project" value="InterPro"/>
</dbReference>
<proteinExistence type="predicted"/>
<dbReference type="PROSITE" id="PS00211">
    <property type="entry name" value="ABC_TRANSPORTER_1"/>
    <property type="match status" value="1"/>
</dbReference>
<dbReference type="Proteomes" id="UP000316080">
    <property type="component" value="Unassembled WGS sequence"/>
</dbReference>
<reference evidence="4 6" key="2">
    <citation type="journal article" date="2019" name="Nat. Microbiol.">
        <title>Wide diversity of methane and short-chain alkane metabolisms in uncultured archaea.</title>
        <authorList>
            <person name="Borrel G."/>
            <person name="Adam P.S."/>
            <person name="McKay L.J."/>
            <person name="Chen L.X."/>
            <person name="Sierra-Garcia I.N."/>
            <person name="Sieber C.M."/>
            <person name="Letourneur Q."/>
            <person name="Ghozlane A."/>
            <person name="Andersen G.L."/>
            <person name="Li W.J."/>
            <person name="Hallam S.J."/>
            <person name="Muyzer G."/>
            <person name="de Oliveira V.M."/>
            <person name="Inskeep W.P."/>
            <person name="Banfield J.F."/>
            <person name="Gribaldo S."/>
        </authorList>
    </citation>
    <scope>NUCLEOTIDE SEQUENCE [LARGE SCALE GENOMIC DNA]</scope>
    <source>
        <strain evidence="4">Verst-YHS</strain>
    </source>
</reference>
<evidence type="ECO:0000256" key="1">
    <source>
        <dbReference type="ARBA" id="ARBA00022741"/>
    </source>
</evidence>
<evidence type="ECO:0000313" key="7">
    <source>
        <dbReference type="Proteomes" id="UP000317265"/>
    </source>
</evidence>